<evidence type="ECO:0000313" key="7">
    <source>
        <dbReference type="Proteomes" id="UP000323011"/>
    </source>
</evidence>
<gene>
    <name evidence="5" type="ORF">FNF27_07687</name>
    <name evidence="3" type="ORF">FNF29_05716</name>
    <name evidence="4" type="ORF">FNF31_06348</name>
</gene>
<protein>
    <recommendedName>
        <fullName evidence="9">Transmembrane protein</fullName>
    </recommendedName>
</protein>
<evidence type="ECO:0000256" key="1">
    <source>
        <dbReference type="SAM" id="MobiDB-lite"/>
    </source>
</evidence>
<feature type="region of interest" description="Disordered" evidence="1">
    <location>
        <begin position="1"/>
        <end position="28"/>
    </location>
</feature>
<proteinExistence type="predicted"/>
<dbReference type="EMBL" id="VLTO01000096">
    <property type="protein sequence ID" value="KAA0165196.1"/>
    <property type="molecule type" value="Genomic_DNA"/>
</dbReference>
<evidence type="ECO:0000313" key="4">
    <source>
        <dbReference type="EMBL" id="KAA0154211.1"/>
    </source>
</evidence>
<reference evidence="6 7" key="1">
    <citation type="submission" date="2019-07" db="EMBL/GenBank/DDBJ databases">
        <title>Genomes of Cafeteria roenbergensis.</title>
        <authorList>
            <person name="Fischer M.G."/>
            <person name="Hackl T."/>
            <person name="Roman M."/>
        </authorList>
    </citation>
    <scope>NUCLEOTIDE SEQUENCE [LARGE SCALE GENOMIC DNA]</scope>
    <source>
        <strain evidence="3 7">BVI</strain>
        <strain evidence="4 8">Cflag</strain>
        <strain evidence="5 6">E4-10P</strain>
    </source>
</reference>
<keyword evidence="2" id="KW-0472">Membrane</keyword>
<evidence type="ECO:0000313" key="8">
    <source>
        <dbReference type="Proteomes" id="UP000325113"/>
    </source>
</evidence>
<dbReference type="EMBL" id="VLTN01000040">
    <property type="protein sequence ID" value="KAA0149705.1"/>
    <property type="molecule type" value="Genomic_DNA"/>
</dbReference>
<keyword evidence="7" id="KW-1185">Reference proteome</keyword>
<dbReference type="AlphaFoldDB" id="A0A5A8CQX4"/>
<organism evidence="4 8">
    <name type="scientific">Cafeteria roenbergensis</name>
    <name type="common">Marine flagellate</name>
    <dbReference type="NCBI Taxonomy" id="33653"/>
    <lineage>
        <taxon>Eukaryota</taxon>
        <taxon>Sar</taxon>
        <taxon>Stramenopiles</taxon>
        <taxon>Bigyra</taxon>
        <taxon>Opalozoa</taxon>
        <taxon>Bicosoecida</taxon>
        <taxon>Cafeteriaceae</taxon>
        <taxon>Cafeteria</taxon>
    </lineage>
</organism>
<evidence type="ECO:0000313" key="3">
    <source>
        <dbReference type="EMBL" id="KAA0149705.1"/>
    </source>
</evidence>
<sequence>MADAKRRPSEAEADASKEAHEERYRSLGTGSGTWLDGVARNVGLPDSMQKHVDESTFNRTVRGRIVGEAEQAEYRAKMKRWGYTAAAVMTVGSVSFVLGAYLRSRAPKRVASLTAKEALRQMELRQKGVLDPSPAQIKGQEEELAALQTRWQELRTRHYERHPFLYRDD</sequence>
<evidence type="ECO:0008006" key="9">
    <source>
        <dbReference type="Google" id="ProtNLM"/>
    </source>
</evidence>
<evidence type="ECO:0000313" key="5">
    <source>
        <dbReference type="EMBL" id="KAA0165196.1"/>
    </source>
</evidence>
<feature type="transmembrane region" description="Helical" evidence="2">
    <location>
        <begin position="81"/>
        <end position="102"/>
    </location>
</feature>
<keyword evidence="2" id="KW-0812">Transmembrane</keyword>
<keyword evidence="2" id="KW-1133">Transmembrane helix</keyword>
<evidence type="ECO:0000256" key="2">
    <source>
        <dbReference type="SAM" id="Phobius"/>
    </source>
</evidence>
<evidence type="ECO:0000313" key="6">
    <source>
        <dbReference type="Proteomes" id="UP000322899"/>
    </source>
</evidence>
<comment type="caution">
    <text evidence="4">The sequence shown here is derived from an EMBL/GenBank/DDBJ whole genome shotgun (WGS) entry which is preliminary data.</text>
</comment>
<dbReference type="Proteomes" id="UP000322899">
    <property type="component" value="Unassembled WGS sequence"/>
</dbReference>
<accession>A0A5A8CQX4</accession>
<dbReference type="EMBL" id="VLTM01000094">
    <property type="protein sequence ID" value="KAA0154211.1"/>
    <property type="molecule type" value="Genomic_DNA"/>
</dbReference>
<dbReference type="Proteomes" id="UP000323011">
    <property type="component" value="Unassembled WGS sequence"/>
</dbReference>
<dbReference type="Proteomes" id="UP000325113">
    <property type="component" value="Unassembled WGS sequence"/>
</dbReference>
<feature type="compositionally biased region" description="Basic and acidic residues" evidence="1">
    <location>
        <begin position="1"/>
        <end position="25"/>
    </location>
</feature>
<name>A0A5A8CQX4_CAFRO</name>